<feature type="region of interest" description="Disordered" evidence="1">
    <location>
        <begin position="168"/>
        <end position="200"/>
    </location>
</feature>
<dbReference type="KEGG" id="orb:IPMB12_02440"/>
<dbReference type="RefSeq" id="WP_166914619.1">
    <property type="nucleotide sequence ID" value="NZ_CP050253.1"/>
</dbReference>
<keyword evidence="4" id="KW-1185">Reference proteome</keyword>
<gene>
    <name evidence="3" type="ORF">IPMB12_02440</name>
</gene>
<evidence type="ECO:0000256" key="1">
    <source>
        <dbReference type="SAM" id="MobiDB-lite"/>
    </source>
</evidence>
<keyword evidence="2" id="KW-0732">Signal</keyword>
<dbReference type="InParanoid" id="A0A6G9I9Y7"/>
<protein>
    <recommendedName>
        <fullName evidence="5">Ornithine carbamoyltransferase</fullName>
    </recommendedName>
</protein>
<feature type="chain" id="PRO_5026238189" description="Ornithine carbamoyltransferase" evidence="2">
    <location>
        <begin position="26"/>
        <end position="325"/>
    </location>
</feature>
<feature type="compositionally biased region" description="Gly residues" evidence="1">
    <location>
        <begin position="178"/>
        <end position="200"/>
    </location>
</feature>
<evidence type="ECO:0000313" key="4">
    <source>
        <dbReference type="Proteomes" id="UP000501168"/>
    </source>
</evidence>
<evidence type="ECO:0008006" key="5">
    <source>
        <dbReference type="Google" id="ProtNLM"/>
    </source>
</evidence>
<dbReference type="Proteomes" id="UP000501168">
    <property type="component" value="Chromosome"/>
</dbReference>
<proteinExistence type="predicted"/>
<reference evidence="3 4" key="1">
    <citation type="submission" date="2020-03" db="EMBL/GenBank/DDBJ databases">
        <title>Complete genome sequence of Orbus sp. IPMB12 (BCRC 80908).</title>
        <authorList>
            <person name="Lo W.-S."/>
            <person name="Chang T.-H."/>
            <person name="Kuo C.-H."/>
        </authorList>
    </citation>
    <scope>NUCLEOTIDE SEQUENCE [LARGE SCALE GENOMIC DNA]</scope>
    <source>
        <strain evidence="3 4">IPMB12</strain>
    </source>
</reference>
<sequence length="325" mass="32651">MKKLTIKNVALAMALAGYAASSAFALDATTNQTIVGNAPILKGSAGTDHTVNIALTRSGAAVTDQVKVGDVITVSYTVADADGDTESTAGESGKTLVMYYKLASAPTVWVAAPTTTTVSASGKADFTIPAAMIGATDIGFKIQENTQYGAPATGLWIYVADIWSNNGPGTNVTDPGDPGDGGNGTGTEGGGGDKPGGTGPVTGDSVVVGIFKVNAGTIDKTVNYAAAGAPAPKYGDVFEAIVWNDENTDNQITAGEAELTASYTTFAWSLSGNNTAANGATTLATPVAITGATAVQYTISTVNSAYSSSYEAGAQGFNLRVEASL</sequence>
<dbReference type="AlphaFoldDB" id="A0A6G9I9Y7"/>
<organism evidence="3 4">
    <name type="scientific">Zophobihabitans entericus</name>
    <dbReference type="NCBI Taxonomy" id="1635327"/>
    <lineage>
        <taxon>Bacteria</taxon>
        <taxon>Pseudomonadati</taxon>
        <taxon>Pseudomonadota</taxon>
        <taxon>Gammaproteobacteria</taxon>
        <taxon>Orbales</taxon>
        <taxon>Orbaceae</taxon>
        <taxon>Zophobihabitans</taxon>
    </lineage>
</organism>
<evidence type="ECO:0000313" key="3">
    <source>
        <dbReference type="EMBL" id="QIQ20642.1"/>
    </source>
</evidence>
<accession>A0A6G9I9Y7</accession>
<evidence type="ECO:0000256" key="2">
    <source>
        <dbReference type="SAM" id="SignalP"/>
    </source>
</evidence>
<feature type="signal peptide" evidence="2">
    <location>
        <begin position="1"/>
        <end position="25"/>
    </location>
</feature>
<dbReference type="EMBL" id="CP050253">
    <property type="protein sequence ID" value="QIQ20642.1"/>
    <property type="molecule type" value="Genomic_DNA"/>
</dbReference>
<name>A0A6G9I9Y7_9GAMM</name>